<dbReference type="OrthoDB" id="3700397at2"/>
<dbReference type="Pfam" id="PF24722">
    <property type="entry name" value="DUF7674"/>
    <property type="match status" value="1"/>
</dbReference>
<proteinExistence type="predicted"/>
<evidence type="ECO:0000313" key="2">
    <source>
        <dbReference type="EMBL" id="RLK58390.1"/>
    </source>
</evidence>
<comment type="caution">
    <text evidence="2">The sequence shown here is derived from an EMBL/GenBank/DDBJ whole genome shotgun (WGS) entry which is preliminary data.</text>
</comment>
<accession>A0A421B1Z6</accession>
<reference evidence="2 3" key="1">
    <citation type="submission" date="2018-10" db="EMBL/GenBank/DDBJ databases">
        <title>Genomic Encyclopedia of Archaeal and Bacterial Type Strains, Phase II (KMG-II): from individual species to whole genera.</title>
        <authorList>
            <person name="Goeker M."/>
        </authorList>
    </citation>
    <scope>NUCLEOTIDE SEQUENCE [LARGE SCALE GENOMIC DNA]</scope>
    <source>
        <strain evidence="2 3">DSM 45657</strain>
    </source>
</reference>
<dbReference type="AlphaFoldDB" id="A0A421B1Z6"/>
<feature type="domain" description="DUF7674" evidence="1">
    <location>
        <begin position="22"/>
        <end position="109"/>
    </location>
</feature>
<dbReference type="Proteomes" id="UP000282454">
    <property type="component" value="Unassembled WGS sequence"/>
</dbReference>
<organism evidence="2 3">
    <name type="scientific">Actinokineospora cianjurensis</name>
    <dbReference type="NCBI Taxonomy" id="585224"/>
    <lineage>
        <taxon>Bacteria</taxon>
        <taxon>Bacillati</taxon>
        <taxon>Actinomycetota</taxon>
        <taxon>Actinomycetes</taxon>
        <taxon>Pseudonocardiales</taxon>
        <taxon>Pseudonocardiaceae</taxon>
        <taxon>Actinokineospora</taxon>
    </lineage>
</organism>
<dbReference type="EMBL" id="RCDD01000003">
    <property type="protein sequence ID" value="RLK58390.1"/>
    <property type="molecule type" value="Genomic_DNA"/>
</dbReference>
<evidence type="ECO:0000259" key="1">
    <source>
        <dbReference type="Pfam" id="PF24722"/>
    </source>
</evidence>
<dbReference type="RefSeq" id="WP_121392811.1">
    <property type="nucleotide sequence ID" value="NZ_RCDD01000003.1"/>
</dbReference>
<dbReference type="InterPro" id="IPR056091">
    <property type="entry name" value="DUF7674"/>
</dbReference>
<evidence type="ECO:0000313" key="3">
    <source>
        <dbReference type="Proteomes" id="UP000282454"/>
    </source>
</evidence>
<protein>
    <recommendedName>
        <fullName evidence="1">DUF7674 domain-containing protein</fullName>
    </recommendedName>
</protein>
<gene>
    <name evidence="2" type="ORF">CLV68_4490</name>
</gene>
<keyword evidence="3" id="KW-1185">Reference proteome</keyword>
<sequence length="127" mass="14409">MIEHAWLREISIDIGYVPSYMTEELPVPQAGEAAQHFIEVFDTLDRVAARKAFRLVEDAVRDGNEEEKNAAATGFLEAILHAWDEGFDLESIWPYVGPESREYCVAWNRFTGVFTPEWMCAVGQEPG</sequence>
<name>A0A421B1Z6_9PSEU</name>